<evidence type="ECO:0000256" key="6">
    <source>
        <dbReference type="SAM" id="Phobius"/>
    </source>
</evidence>
<reference evidence="8 9" key="1">
    <citation type="journal article" date="2018" name="Front. Microbiol.">
        <title>Genome-Wide Analysis of Corynespora cassiicola Leaf Fall Disease Putative Effectors.</title>
        <authorList>
            <person name="Lopez D."/>
            <person name="Ribeiro S."/>
            <person name="Label P."/>
            <person name="Fumanal B."/>
            <person name="Venisse J.S."/>
            <person name="Kohler A."/>
            <person name="de Oliveira R.R."/>
            <person name="Labutti K."/>
            <person name="Lipzen A."/>
            <person name="Lail K."/>
            <person name="Bauer D."/>
            <person name="Ohm R.A."/>
            <person name="Barry K.W."/>
            <person name="Spatafora J."/>
            <person name="Grigoriev I.V."/>
            <person name="Martin F.M."/>
            <person name="Pujade-Renaud V."/>
        </authorList>
    </citation>
    <scope>NUCLEOTIDE SEQUENCE [LARGE SCALE GENOMIC DNA]</scope>
    <source>
        <strain evidence="8 9">Philippines</strain>
    </source>
</reference>
<comment type="subcellular location">
    <subcellularLocation>
        <location evidence="1">Membrane</location>
        <topology evidence="1">Multi-pass membrane protein</topology>
    </subcellularLocation>
</comment>
<keyword evidence="4 6" id="KW-0472">Membrane</keyword>
<name>A0A2T2ND18_CORCC</name>
<protein>
    <recommendedName>
        <fullName evidence="7">Rhodopsin domain-containing protein</fullName>
    </recommendedName>
</protein>
<accession>A0A2T2ND18</accession>
<dbReference type="AlphaFoldDB" id="A0A2T2ND18"/>
<dbReference type="OrthoDB" id="5429740at2759"/>
<dbReference type="InterPro" id="IPR049326">
    <property type="entry name" value="Rhodopsin_dom_fungi"/>
</dbReference>
<dbReference type="PANTHER" id="PTHR33048">
    <property type="entry name" value="PTH11-LIKE INTEGRAL MEMBRANE PROTEIN (AFU_ORTHOLOGUE AFUA_5G11245)"/>
    <property type="match status" value="1"/>
</dbReference>
<gene>
    <name evidence="8" type="ORF">BS50DRAFT_679618</name>
</gene>
<evidence type="ECO:0000256" key="2">
    <source>
        <dbReference type="ARBA" id="ARBA00022692"/>
    </source>
</evidence>
<evidence type="ECO:0000256" key="3">
    <source>
        <dbReference type="ARBA" id="ARBA00022989"/>
    </source>
</evidence>
<feature type="transmembrane region" description="Helical" evidence="6">
    <location>
        <begin position="94"/>
        <end position="117"/>
    </location>
</feature>
<sequence length="336" mass="36971">MGHPYSVPAIYDEPTRGILGCLIAVTTVCVAARATSRWIQKAAFAADDYLSYLAFAMNLGLLICGLMLIPRNAISLPGLMKGNLNDMKYISDSFVAIGVFYILAILFSKLSVLFLFRRIFTMFNNTFRIAWWVNLLFLVPCWTVPVFTLLGISVARQDLRQSDISTIGTPTVAALNALSDIMVLLLPIWSISKLRLPTQQKVALCGVFAIAMIGTGVSIGRATLLFIRPKMDWNPAYNTYMDIVMSAAECSAAFMCSCLPVLKPIFSKANNMFSHASRIASSLPIGKGSSGSKRLSLHSDREDHSCLSENSQKGIHRMQQFDVDSVSAHSTRNSYV</sequence>
<evidence type="ECO:0000256" key="5">
    <source>
        <dbReference type="ARBA" id="ARBA00038359"/>
    </source>
</evidence>
<dbReference type="EMBL" id="KZ678140">
    <property type="protein sequence ID" value="PSN63323.1"/>
    <property type="molecule type" value="Genomic_DNA"/>
</dbReference>
<evidence type="ECO:0000313" key="8">
    <source>
        <dbReference type="EMBL" id="PSN63323.1"/>
    </source>
</evidence>
<dbReference type="GO" id="GO:0016020">
    <property type="term" value="C:membrane"/>
    <property type="evidence" value="ECO:0007669"/>
    <property type="project" value="UniProtKB-SubCell"/>
</dbReference>
<dbReference type="InterPro" id="IPR052337">
    <property type="entry name" value="SAT4-like"/>
</dbReference>
<comment type="similarity">
    <text evidence="5">Belongs to the SAT4 family.</text>
</comment>
<evidence type="ECO:0000256" key="1">
    <source>
        <dbReference type="ARBA" id="ARBA00004141"/>
    </source>
</evidence>
<feature type="transmembrane region" description="Helical" evidence="6">
    <location>
        <begin position="129"/>
        <end position="152"/>
    </location>
</feature>
<dbReference type="PANTHER" id="PTHR33048:SF47">
    <property type="entry name" value="INTEGRAL MEMBRANE PROTEIN-RELATED"/>
    <property type="match status" value="1"/>
</dbReference>
<dbReference type="STRING" id="1448308.A0A2T2ND18"/>
<feature type="transmembrane region" description="Helical" evidence="6">
    <location>
        <begin position="52"/>
        <end position="74"/>
    </location>
</feature>
<evidence type="ECO:0000256" key="4">
    <source>
        <dbReference type="ARBA" id="ARBA00023136"/>
    </source>
</evidence>
<keyword evidence="9" id="KW-1185">Reference proteome</keyword>
<dbReference type="Proteomes" id="UP000240883">
    <property type="component" value="Unassembled WGS sequence"/>
</dbReference>
<feature type="transmembrane region" description="Helical" evidence="6">
    <location>
        <begin position="15"/>
        <end position="32"/>
    </location>
</feature>
<feature type="transmembrane region" description="Helical" evidence="6">
    <location>
        <begin position="172"/>
        <end position="191"/>
    </location>
</feature>
<dbReference type="Pfam" id="PF20684">
    <property type="entry name" value="Fung_rhodopsin"/>
    <property type="match status" value="1"/>
</dbReference>
<keyword evidence="2 6" id="KW-0812">Transmembrane</keyword>
<proteinExistence type="inferred from homology"/>
<feature type="domain" description="Rhodopsin" evidence="7">
    <location>
        <begin position="32"/>
        <end position="268"/>
    </location>
</feature>
<evidence type="ECO:0000259" key="7">
    <source>
        <dbReference type="Pfam" id="PF20684"/>
    </source>
</evidence>
<organism evidence="8 9">
    <name type="scientific">Corynespora cassiicola Philippines</name>
    <dbReference type="NCBI Taxonomy" id="1448308"/>
    <lineage>
        <taxon>Eukaryota</taxon>
        <taxon>Fungi</taxon>
        <taxon>Dikarya</taxon>
        <taxon>Ascomycota</taxon>
        <taxon>Pezizomycotina</taxon>
        <taxon>Dothideomycetes</taxon>
        <taxon>Pleosporomycetidae</taxon>
        <taxon>Pleosporales</taxon>
        <taxon>Corynesporascaceae</taxon>
        <taxon>Corynespora</taxon>
    </lineage>
</organism>
<keyword evidence="3 6" id="KW-1133">Transmembrane helix</keyword>
<feature type="transmembrane region" description="Helical" evidence="6">
    <location>
        <begin position="239"/>
        <end position="262"/>
    </location>
</feature>
<evidence type="ECO:0000313" key="9">
    <source>
        <dbReference type="Proteomes" id="UP000240883"/>
    </source>
</evidence>
<feature type="transmembrane region" description="Helical" evidence="6">
    <location>
        <begin position="203"/>
        <end position="227"/>
    </location>
</feature>